<name>A0AC60PMD6_IXOPE</name>
<sequence length="313" mass="35097">MTQALGGTAYQVARLIARISNINYAMKEGNLLRLVQAFVMSRLAYVVPFMRLGAAEKSKLECIVRKTYKRALGLPDSTPNEKLAALGVHNTIDELIEAQRTPQLERLTRSATGRHILKSLGLRYETQRGEKVDVPLHITEMLQISPIPKRMHPVHDAKRREARAKALGRTLKEEGVAYVDVAEYKGRGAMAAAVVNGDGNLVASCSVKTDDPATAEEVAVALVLSTPGVRSCANRRARFATSPKREYRRRLCAFSWTRRASVRGEKEWDSCGHRHTRRFLATRRLTTRPEDRPGQHNVWGPRRVVRERQAGDL</sequence>
<dbReference type="Proteomes" id="UP000805193">
    <property type="component" value="Unassembled WGS sequence"/>
</dbReference>
<protein>
    <submittedName>
        <fullName evidence="1">Uncharacterized protein</fullName>
    </submittedName>
</protein>
<comment type="caution">
    <text evidence="1">The sequence shown here is derived from an EMBL/GenBank/DDBJ whole genome shotgun (WGS) entry which is preliminary data.</text>
</comment>
<organism evidence="1 2">
    <name type="scientific">Ixodes persulcatus</name>
    <name type="common">Taiga tick</name>
    <dbReference type="NCBI Taxonomy" id="34615"/>
    <lineage>
        <taxon>Eukaryota</taxon>
        <taxon>Metazoa</taxon>
        <taxon>Ecdysozoa</taxon>
        <taxon>Arthropoda</taxon>
        <taxon>Chelicerata</taxon>
        <taxon>Arachnida</taxon>
        <taxon>Acari</taxon>
        <taxon>Parasitiformes</taxon>
        <taxon>Ixodida</taxon>
        <taxon>Ixodoidea</taxon>
        <taxon>Ixodidae</taxon>
        <taxon>Ixodinae</taxon>
        <taxon>Ixodes</taxon>
    </lineage>
</organism>
<accession>A0AC60PMD6</accession>
<proteinExistence type="predicted"/>
<gene>
    <name evidence="1" type="ORF">HPB47_002630</name>
</gene>
<evidence type="ECO:0000313" key="2">
    <source>
        <dbReference type="Proteomes" id="UP000805193"/>
    </source>
</evidence>
<reference evidence="1 2" key="1">
    <citation type="journal article" date="2020" name="Cell">
        <title>Large-Scale Comparative Analyses of Tick Genomes Elucidate Their Genetic Diversity and Vector Capacities.</title>
        <authorList>
            <consortium name="Tick Genome and Microbiome Consortium (TIGMIC)"/>
            <person name="Jia N."/>
            <person name="Wang J."/>
            <person name="Shi W."/>
            <person name="Du L."/>
            <person name="Sun Y."/>
            <person name="Zhan W."/>
            <person name="Jiang J.F."/>
            <person name="Wang Q."/>
            <person name="Zhang B."/>
            <person name="Ji P."/>
            <person name="Bell-Sakyi L."/>
            <person name="Cui X.M."/>
            <person name="Yuan T.T."/>
            <person name="Jiang B.G."/>
            <person name="Yang W.F."/>
            <person name="Lam T.T."/>
            <person name="Chang Q.C."/>
            <person name="Ding S.J."/>
            <person name="Wang X.J."/>
            <person name="Zhu J.G."/>
            <person name="Ruan X.D."/>
            <person name="Zhao L."/>
            <person name="Wei J.T."/>
            <person name="Ye R.Z."/>
            <person name="Que T.C."/>
            <person name="Du C.H."/>
            <person name="Zhou Y.H."/>
            <person name="Cheng J.X."/>
            <person name="Dai P.F."/>
            <person name="Guo W.B."/>
            <person name="Han X.H."/>
            <person name="Huang E.J."/>
            <person name="Li L.F."/>
            <person name="Wei W."/>
            <person name="Gao Y.C."/>
            <person name="Liu J.Z."/>
            <person name="Shao H.Z."/>
            <person name="Wang X."/>
            <person name="Wang C.C."/>
            <person name="Yang T.C."/>
            <person name="Huo Q.B."/>
            <person name="Li W."/>
            <person name="Chen H.Y."/>
            <person name="Chen S.E."/>
            <person name="Zhou L.G."/>
            <person name="Ni X.B."/>
            <person name="Tian J.H."/>
            <person name="Sheng Y."/>
            <person name="Liu T."/>
            <person name="Pan Y.S."/>
            <person name="Xia L.Y."/>
            <person name="Li J."/>
            <person name="Zhao F."/>
            <person name="Cao W.C."/>
        </authorList>
    </citation>
    <scope>NUCLEOTIDE SEQUENCE [LARGE SCALE GENOMIC DNA]</scope>
    <source>
        <strain evidence="1">Iper-2018</strain>
    </source>
</reference>
<evidence type="ECO:0000313" key="1">
    <source>
        <dbReference type="EMBL" id="KAG0421476.1"/>
    </source>
</evidence>
<dbReference type="EMBL" id="JABSTQ010010360">
    <property type="protein sequence ID" value="KAG0421476.1"/>
    <property type="molecule type" value="Genomic_DNA"/>
</dbReference>
<keyword evidence="2" id="KW-1185">Reference proteome</keyword>